<dbReference type="PANTHER" id="PTHR19853:SF0">
    <property type="entry name" value="WD REPEAT-CONTAINING PROTEIN 3"/>
    <property type="match status" value="1"/>
</dbReference>
<evidence type="ECO:0000313" key="4">
    <source>
        <dbReference type="Proteomes" id="UP000887540"/>
    </source>
</evidence>
<accession>A0A914CH56</accession>
<dbReference type="GO" id="GO:0030515">
    <property type="term" value="F:snoRNA binding"/>
    <property type="evidence" value="ECO:0007669"/>
    <property type="project" value="TreeGrafter"/>
</dbReference>
<evidence type="ECO:0000256" key="2">
    <source>
        <dbReference type="ARBA" id="ARBA00022737"/>
    </source>
</evidence>
<dbReference type="WBParaSite" id="ACRNAN_scaffold10818.g25339.t1">
    <property type="protein sequence ID" value="ACRNAN_scaffold10818.g25339.t1"/>
    <property type="gene ID" value="ACRNAN_scaffold10818.g25339"/>
</dbReference>
<dbReference type="PANTHER" id="PTHR19853">
    <property type="entry name" value="WD REPEAT CONTAINING PROTEIN 3 WDR3"/>
    <property type="match status" value="1"/>
</dbReference>
<dbReference type="Proteomes" id="UP000887540">
    <property type="component" value="Unplaced"/>
</dbReference>
<organism evidence="4 5">
    <name type="scientific">Acrobeloides nanus</name>
    <dbReference type="NCBI Taxonomy" id="290746"/>
    <lineage>
        <taxon>Eukaryota</taxon>
        <taxon>Metazoa</taxon>
        <taxon>Ecdysozoa</taxon>
        <taxon>Nematoda</taxon>
        <taxon>Chromadorea</taxon>
        <taxon>Rhabditida</taxon>
        <taxon>Tylenchina</taxon>
        <taxon>Cephalobomorpha</taxon>
        <taxon>Cephaloboidea</taxon>
        <taxon>Cephalobidae</taxon>
        <taxon>Acrobeloides</taxon>
    </lineage>
</organism>
<dbReference type="InterPro" id="IPR051570">
    <property type="entry name" value="TBC1_cilium_biogenesis"/>
</dbReference>
<evidence type="ECO:0000256" key="1">
    <source>
        <dbReference type="ARBA" id="ARBA00022574"/>
    </source>
</evidence>
<reference evidence="5" key="1">
    <citation type="submission" date="2022-11" db="UniProtKB">
        <authorList>
            <consortium name="WormBaseParasite"/>
        </authorList>
    </citation>
    <scope>IDENTIFICATION</scope>
</reference>
<proteinExistence type="predicted"/>
<evidence type="ECO:0000313" key="5">
    <source>
        <dbReference type="WBParaSite" id="ACRNAN_scaffold10818.g25339.t1"/>
    </source>
</evidence>
<feature type="region of interest" description="Disordered" evidence="3">
    <location>
        <begin position="145"/>
        <end position="169"/>
    </location>
</feature>
<dbReference type="GO" id="GO:0032040">
    <property type="term" value="C:small-subunit processome"/>
    <property type="evidence" value="ECO:0007669"/>
    <property type="project" value="TreeGrafter"/>
</dbReference>
<dbReference type="AlphaFoldDB" id="A0A914CH56"/>
<dbReference type="GO" id="GO:0034388">
    <property type="term" value="C:Pwp2p-containing subcomplex of 90S preribosome"/>
    <property type="evidence" value="ECO:0007669"/>
    <property type="project" value="TreeGrafter"/>
</dbReference>
<dbReference type="GO" id="GO:0030490">
    <property type="term" value="P:maturation of SSU-rRNA"/>
    <property type="evidence" value="ECO:0007669"/>
    <property type="project" value="TreeGrafter"/>
</dbReference>
<keyword evidence="2" id="KW-0677">Repeat</keyword>
<protein>
    <submittedName>
        <fullName evidence="5">Uncharacterized protein</fullName>
    </submittedName>
</protein>
<keyword evidence="4" id="KW-1185">Reference proteome</keyword>
<name>A0A914CH56_9BILA</name>
<evidence type="ECO:0000256" key="3">
    <source>
        <dbReference type="SAM" id="MobiDB-lite"/>
    </source>
</evidence>
<sequence>EATEKESDLAPKKSIESIKSSEDILQGIEIMRAEIINRLNDPNHTPHLLLKDYKVLEYSIADILQKIRSSHLEKSLMMIPFSYIPDILRSLCKCILDHFKIELSTRVVLFLIRFVYRVFQKKPPFGHFLAKALQEHVKELEEQLAKKKARRPTQNTRKNKSKDLVPRADEKVAKAEVDEPLWMRKQLANENSSGRIHHNLIINSIELLPLIEQLRTVLPTELSHAKDVVGLNSIALKFLQLDIEERENVKLFKNVSEVTKTKKKKTSAKTALIKTFA</sequence>
<keyword evidence="1" id="KW-0853">WD repeat</keyword>